<evidence type="ECO:0000313" key="2">
    <source>
        <dbReference type="EMBL" id="JAI78186.1"/>
    </source>
</evidence>
<organism evidence="3 4">
    <name type="scientific">Daphnia magna</name>
    <dbReference type="NCBI Taxonomy" id="35525"/>
    <lineage>
        <taxon>Eukaryota</taxon>
        <taxon>Metazoa</taxon>
        <taxon>Ecdysozoa</taxon>
        <taxon>Arthropoda</taxon>
        <taxon>Crustacea</taxon>
        <taxon>Branchiopoda</taxon>
        <taxon>Diplostraca</taxon>
        <taxon>Cladocera</taxon>
        <taxon>Anomopoda</taxon>
        <taxon>Daphniidae</taxon>
        <taxon>Daphnia</taxon>
    </lineage>
</organism>
<proteinExistence type="predicted"/>
<gene>
    <name evidence="3" type="ORF">APZ42_013219</name>
</gene>
<dbReference type="EMBL" id="LRGB01000243">
    <property type="protein sequence ID" value="KZS20221.1"/>
    <property type="molecule type" value="Genomic_DNA"/>
</dbReference>
<dbReference type="Proteomes" id="UP000076858">
    <property type="component" value="Unassembled WGS sequence"/>
</dbReference>
<keyword evidence="4" id="KW-1185">Reference proteome</keyword>
<dbReference type="AlphaFoldDB" id="A0A0P5GYK6"/>
<dbReference type="InterPro" id="IPR044822">
    <property type="entry name" value="Myb_DNA-bind_4"/>
</dbReference>
<dbReference type="EMBL" id="GDIP01245215">
    <property type="protein sequence ID" value="JAI78186.1"/>
    <property type="molecule type" value="Transcribed_RNA"/>
</dbReference>
<dbReference type="Gene3D" id="1.10.10.60">
    <property type="entry name" value="Homeodomain-like"/>
    <property type="match status" value="1"/>
</dbReference>
<accession>A0A0P5GYK6</accession>
<reference evidence="3 4" key="3">
    <citation type="submission" date="2016-03" db="EMBL/GenBank/DDBJ databases">
        <title>EvidentialGene: Evidence-directed Construction of Genes on Genomes.</title>
        <authorList>
            <person name="Gilbert D.G."/>
            <person name="Choi J.-H."/>
            <person name="Mockaitis K."/>
            <person name="Colbourne J."/>
            <person name="Pfrender M."/>
        </authorList>
    </citation>
    <scope>NUCLEOTIDE SEQUENCE [LARGE SCALE GENOMIC DNA]</scope>
    <source>
        <strain evidence="3 4">Xinb3</strain>
        <tissue evidence="3">Complete organism</tissue>
    </source>
</reference>
<dbReference type="Pfam" id="PF13837">
    <property type="entry name" value="Myb_DNA-bind_4"/>
    <property type="match status" value="1"/>
</dbReference>
<protein>
    <submittedName>
        <fullName evidence="2">Myb/SANT DNA-binding domain-containing protein</fullName>
    </submittedName>
</protein>
<dbReference type="OrthoDB" id="6335179at2759"/>
<reference evidence="2" key="1">
    <citation type="submission" date="2015-10" db="EMBL/GenBank/DDBJ databases">
        <title>Daphnia magna gene sets from two clonal populations assembled and annotated with EvidentialGene.</title>
        <authorList>
            <person name="Gilbert D."/>
            <person name="Podicheti R."/>
            <person name="Orsini L."/>
            <person name="Colbourne J."/>
            <person name="Pfrender M."/>
        </authorList>
    </citation>
    <scope>NUCLEOTIDE SEQUENCE</scope>
</reference>
<dbReference type="GO" id="GO:0003677">
    <property type="term" value="F:DNA binding"/>
    <property type="evidence" value="ECO:0007669"/>
    <property type="project" value="UniProtKB-KW"/>
</dbReference>
<feature type="domain" description="Myb/SANT-like DNA-binding" evidence="1">
    <location>
        <begin position="19"/>
        <end position="108"/>
    </location>
</feature>
<evidence type="ECO:0000313" key="3">
    <source>
        <dbReference type="EMBL" id="KZS20221.1"/>
    </source>
</evidence>
<keyword evidence="2" id="KW-0238">DNA-binding</keyword>
<reference evidence="2" key="2">
    <citation type="submission" date="2015-10" db="EMBL/GenBank/DDBJ databases">
        <authorList>
            <person name="Gilbert D.G."/>
        </authorList>
    </citation>
    <scope>NUCLEOTIDE SEQUENCE</scope>
</reference>
<dbReference type="STRING" id="35525.A0A0P5GYK6"/>
<sequence>MDSADEIKTPDLKACMNFKWTDDLTLQFILYRHERRQMFTKKRNTSRHGWQLILRDMGLAAYVTPYQAQKKWNNLWSKYKLAKKVQAEGPMEEDPNGAWPFFTVLDAIATGKTVAITSPEVAFQVASSESRREPTENAIPVNVNAIQVNEGPPSKKSKHDPGMSQTINPIQWDGEPEDHKQQVIELLQANLQQLDEVRQSIETQGQAIVSMLSQLIGVISCGNKSMPTNSGSSRIDEAITATIREIGIPQENT</sequence>
<evidence type="ECO:0000259" key="1">
    <source>
        <dbReference type="Pfam" id="PF13837"/>
    </source>
</evidence>
<evidence type="ECO:0000313" key="4">
    <source>
        <dbReference type="Proteomes" id="UP000076858"/>
    </source>
</evidence>
<name>A0A0P5GYK6_9CRUS</name>